<accession>A0A1F5YRW3</accession>
<feature type="domain" description="Uroporphyrinogen decarboxylase (URO-D)" evidence="1">
    <location>
        <begin position="191"/>
        <end position="411"/>
    </location>
</feature>
<dbReference type="InterPro" id="IPR038071">
    <property type="entry name" value="UROD/MetE-like_sf"/>
</dbReference>
<dbReference type="AlphaFoldDB" id="A0A1F5YRW3"/>
<dbReference type="GO" id="GO:0006779">
    <property type="term" value="P:porphyrin-containing compound biosynthetic process"/>
    <property type="evidence" value="ECO:0007669"/>
    <property type="project" value="InterPro"/>
</dbReference>
<dbReference type="PANTHER" id="PTHR47099">
    <property type="entry name" value="METHYLCOBAMIDE:COM METHYLTRANSFERASE MTBA"/>
    <property type="match status" value="1"/>
</dbReference>
<dbReference type="InterPro" id="IPR052024">
    <property type="entry name" value="Methanogen_methyltrans"/>
</dbReference>
<dbReference type="InterPro" id="IPR000257">
    <property type="entry name" value="Uroporphyrinogen_deCOase"/>
</dbReference>
<reference evidence="2 3" key="1">
    <citation type="journal article" date="2016" name="Nat. Commun.">
        <title>Thousands of microbial genomes shed light on interconnected biogeochemical processes in an aquifer system.</title>
        <authorList>
            <person name="Anantharaman K."/>
            <person name="Brown C.T."/>
            <person name="Hug L.A."/>
            <person name="Sharon I."/>
            <person name="Castelle C.J."/>
            <person name="Probst A.J."/>
            <person name="Thomas B.C."/>
            <person name="Singh A."/>
            <person name="Wilkins M.J."/>
            <person name="Karaoz U."/>
            <person name="Brodie E.L."/>
            <person name="Williams K.H."/>
            <person name="Hubbard S.S."/>
            <person name="Banfield J.F."/>
        </authorList>
    </citation>
    <scope>NUCLEOTIDE SEQUENCE [LARGE SCALE GENOMIC DNA]</scope>
</reference>
<dbReference type="Pfam" id="PF01208">
    <property type="entry name" value="URO-D"/>
    <property type="match status" value="1"/>
</dbReference>
<dbReference type="Proteomes" id="UP000179129">
    <property type="component" value="Unassembled WGS sequence"/>
</dbReference>
<dbReference type="Gene3D" id="3.20.20.210">
    <property type="match status" value="1"/>
</dbReference>
<dbReference type="STRING" id="1817867.A3F83_13960"/>
<evidence type="ECO:0000313" key="3">
    <source>
        <dbReference type="Proteomes" id="UP000179129"/>
    </source>
</evidence>
<gene>
    <name evidence="2" type="ORF">A3F83_13960</name>
</gene>
<dbReference type="GO" id="GO:0004853">
    <property type="term" value="F:uroporphyrinogen decarboxylase activity"/>
    <property type="evidence" value="ECO:0007669"/>
    <property type="project" value="InterPro"/>
</dbReference>
<dbReference type="PANTHER" id="PTHR47099:SF1">
    <property type="entry name" value="METHYLCOBAMIDE:COM METHYLTRANSFERASE MTBA"/>
    <property type="match status" value="1"/>
</dbReference>
<organism evidence="2 3">
    <name type="scientific">Candidatus Glassbacteria bacterium RIFCSPLOWO2_12_FULL_58_11</name>
    <dbReference type="NCBI Taxonomy" id="1817867"/>
    <lineage>
        <taxon>Bacteria</taxon>
        <taxon>Candidatus Glassiibacteriota</taxon>
    </lineage>
</organism>
<evidence type="ECO:0000259" key="1">
    <source>
        <dbReference type="Pfam" id="PF01208"/>
    </source>
</evidence>
<dbReference type="EMBL" id="MFIX01000175">
    <property type="protein sequence ID" value="OGG02717.1"/>
    <property type="molecule type" value="Genomic_DNA"/>
</dbReference>
<comment type="caution">
    <text evidence="2">The sequence shown here is derived from an EMBL/GenBank/DDBJ whole genome shotgun (WGS) entry which is preliminary data.</text>
</comment>
<name>A0A1F5YRW3_9BACT</name>
<dbReference type="SUPFAM" id="SSF51726">
    <property type="entry name" value="UROD/MetE-like"/>
    <property type="match status" value="1"/>
</dbReference>
<protein>
    <recommendedName>
        <fullName evidence="1">Uroporphyrinogen decarboxylase (URO-D) domain-containing protein</fullName>
    </recommendedName>
</protein>
<sequence>MSNTAGGHNLLPCSFSRSPYFRPLKIEKNFDQFCSSERFFTMTSRQRVLTVLQGGIPDRAVFAPNIWQWFEYQKLHGLLPVEIGHCRSQLEVLKHLGVDIFSRNLLTDIRQYWMGGLMRTVYSAVEVEETVENGGRRVTYHTPQGDLSEVLRFDEPGCTLLQEEHLFKDFDREYPAWKALFADRDFIFDHEAFTRLEKQVGEAGLVMVGEITCPLKQLHLAARADNSIYLLYDHENEMRELMELYSDKALGLIREAVRHGAEAVCSMDNLDSLFYSPDIFRDYCAQFYSRAAQICHSAGAVFFSHACGRQRAILPQIVECGLDGLEGIAFPPLGDIELWEARAAGERFIVEGGLSAVQLEGEVTQAMADNYVRGLFEKMKPFDRFIFSMSCNTSILTSWDTLLRYRDAWQKYGQA</sequence>
<proteinExistence type="predicted"/>
<evidence type="ECO:0000313" key="2">
    <source>
        <dbReference type="EMBL" id="OGG02717.1"/>
    </source>
</evidence>